<dbReference type="RefSeq" id="WP_116721484.1">
    <property type="nucleotide sequence ID" value="NZ_JANKAR010000001.1"/>
</dbReference>
<gene>
    <name evidence="3" type="ORF">C7373_101249</name>
</gene>
<evidence type="ECO:0000313" key="4">
    <source>
        <dbReference type="Proteomes" id="UP000245778"/>
    </source>
</evidence>
<sequence>MKNLLRSRFLPAILCMALALGLSACGGKDTPPVETETDGAMGTLSGSKGEKDSGVGVFSGSGEETAEAELAEESLNLLYDAMAYDDQYAGAVAYLGYRKQGDSTPLSDWLVENCAGLVEAMPFLLNIPAEHILGPGYGDLFCIVPRDKNTSLAVNHVTWESLGNGVWPVPGEVLYREECAQSVLIFVNYEQWRDEPDTEIVLVTNDGVEVKWLPLTDEYGIPIVPTGENYLPMLMDFGIWGYVTGLDYPEDWEPSGDDWWLPPTDWGLAYTNWTCEQWYMEFGWGDSDPDYSGRIDLYHQPEDGQEYAYSYSGIWRMEGDCLYLDLSDGAGTRMSGSFPVLIDPSGESLHIQQDRETGVCPPFFGEGMTCMDLIRAYG</sequence>
<evidence type="ECO:0000313" key="3">
    <source>
        <dbReference type="EMBL" id="PVY59735.1"/>
    </source>
</evidence>
<evidence type="ECO:0008006" key="5">
    <source>
        <dbReference type="Google" id="ProtNLM"/>
    </source>
</evidence>
<organism evidence="3 4">
    <name type="scientific">Intestinimonas butyriciproducens</name>
    <dbReference type="NCBI Taxonomy" id="1297617"/>
    <lineage>
        <taxon>Bacteria</taxon>
        <taxon>Bacillati</taxon>
        <taxon>Bacillota</taxon>
        <taxon>Clostridia</taxon>
        <taxon>Eubacteriales</taxon>
        <taxon>Intestinimonas</taxon>
    </lineage>
</organism>
<evidence type="ECO:0000256" key="1">
    <source>
        <dbReference type="SAM" id="MobiDB-lite"/>
    </source>
</evidence>
<dbReference type="OrthoDB" id="2078525at2"/>
<dbReference type="Proteomes" id="UP000245778">
    <property type="component" value="Unassembled WGS sequence"/>
</dbReference>
<feature type="region of interest" description="Disordered" evidence="1">
    <location>
        <begin position="28"/>
        <end position="62"/>
    </location>
</feature>
<accession>A0A2U1CFP4</accession>
<evidence type="ECO:0000256" key="2">
    <source>
        <dbReference type="SAM" id="SignalP"/>
    </source>
</evidence>
<protein>
    <recommendedName>
        <fullName evidence="5">Lipoprotein</fullName>
    </recommendedName>
</protein>
<dbReference type="PROSITE" id="PS51257">
    <property type="entry name" value="PROKAR_LIPOPROTEIN"/>
    <property type="match status" value="1"/>
</dbReference>
<comment type="caution">
    <text evidence="3">The sequence shown here is derived from an EMBL/GenBank/DDBJ whole genome shotgun (WGS) entry which is preliminary data.</text>
</comment>
<feature type="chain" id="PRO_5015588514" description="Lipoprotein" evidence="2">
    <location>
        <begin position="25"/>
        <end position="378"/>
    </location>
</feature>
<name>A0A2U1CFP4_9FIRM</name>
<dbReference type="AlphaFoldDB" id="A0A2U1CFP4"/>
<feature type="signal peptide" evidence="2">
    <location>
        <begin position="1"/>
        <end position="24"/>
    </location>
</feature>
<reference evidence="3 4" key="1">
    <citation type="submission" date="2018-04" db="EMBL/GenBank/DDBJ databases">
        <title>Genomic Encyclopedia of Type Strains, Phase IV (KMG-IV): sequencing the most valuable type-strain genomes for metagenomic binning, comparative biology and taxonomic classification.</title>
        <authorList>
            <person name="Goeker M."/>
        </authorList>
    </citation>
    <scope>NUCLEOTIDE SEQUENCE [LARGE SCALE GENOMIC DNA]</scope>
    <source>
        <strain evidence="3 4">DSM 26588</strain>
    </source>
</reference>
<keyword evidence="2" id="KW-0732">Signal</keyword>
<dbReference type="EMBL" id="QEKK01000001">
    <property type="protein sequence ID" value="PVY59735.1"/>
    <property type="molecule type" value="Genomic_DNA"/>
</dbReference>
<proteinExistence type="predicted"/>